<dbReference type="EMBL" id="JPXY01000006">
    <property type="protein sequence ID" value="KGQ34445.1"/>
    <property type="molecule type" value="Genomic_DNA"/>
</dbReference>
<dbReference type="Proteomes" id="UP000030418">
    <property type="component" value="Unassembled WGS sequence"/>
</dbReference>
<reference evidence="7 8" key="1">
    <citation type="submission" date="2014-08" db="EMBL/GenBank/DDBJ databases">
        <title>Chaperone-usher fimbriae in a diverse selection of Gallibacterium genomes.</title>
        <authorList>
            <person name="Kudirkiene E."/>
            <person name="Bager R.J."/>
            <person name="Johnson T.J."/>
            <person name="Bojesen A.M."/>
        </authorList>
    </citation>
    <scope>NUCLEOTIDE SEQUENCE [LARGE SCALE GENOMIC DNA]</scope>
    <source>
        <strain evidence="7 8">CCM5976</strain>
    </source>
</reference>
<dbReference type="InterPro" id="IPR032831">
    <property type="entry name" value="LptM_cons"/>
</dbReference>
<sequence>MKKLLLTLILGSLFLTACGVKGPLYMPPADNSEQQQQAQ</sequence>
<evidence type="ECO:0000313" key="8">
    <source>
        <dbReference type="Proteomes" id="UP000030418"/>
    </source>
</evidence>
<keyword evidence="2" id="KW-0732">Signal</keyword>
<dbReference type="NCBIfam" id="NF047847">
    <property type="entry name" value="SS_mature_LptM"/>
    <property type="match status" value="1"/>
</dbReference>
<evidence type="ECO:0000256" key="4">
    <source>
        <dbReference type="ARBA" id="ARBA00023139"/>
    </source>
</evidence>
<keyword evidence="4" id="KW-0564">Palmitate</keyword>
<accession>A0A0A2XVH4</accession>
<dbReference type="PROSITE" id="PS51257">
    <property type="entry name" value="PROKAR_LIPOPROTEIN"/>
    <property type="match status" value="1"/>
</dbReference>
<evidence type="ECO:0000313" key="7">
    <source>
        <dbReference type="EMBL" id="KGQ34445.1"/>
    </source>
</evidence>
<comment type="caution">
    <text evidence="7">The sequence shown here is derived from an EMBL/GenBank/DDBJ whole genome shotgun (WGS) entry which is preliminary data.</text>
</comment>
<protein>
    <submittedName>
        <fullName evidence="7">Lipoprotein</fullName>
    </submittedName>
</protein>
<evidence type="ECO:0000256" key="6">
    <source>
        <dbReference type="ARBA" id="ARBA00023288"/>
    </source>
</evidence>
<gene>
    <name evidence="7" type="ORF">P375_00980</name>
</gene>
<organism evidence="7 8">
    <name type="scientific">Gallibacterium genomosp. 2</name>
    <dbReference type="NCBI Taxonomy" id="155517"/>
    <lineage>
        <taxon>Bacteria</taxon>
        <taxon>Pseudomonadati</taxon>
        <taxon>Pseudomonadota</taxon>
        <taxon>Gammaproteobacteria</taxon>
        <taxon>Pasteurellales</taxon>
        <taxon>Pasteurellaceae</taxon>
        <taxon>Gallibacterium</taxon>
    </lineage>
</organism>
<keyword evidence="3" id="KW-0472">Membrane</keyword>
<evidence type="ECO:0000256" key="1">
    <source>
        <dbReference type="ARBA" id="ARBA00004459"/>
    </source>
</evidence>
<keyword evidence="8" id="KW-1185">Reference proteome</keyword>
<dbReference type="AlphaFoldDB" id="A0A0A2XVH4"/>
<comment type="subcellular location">
    <subcellularLocation>
        <location evidence="1">Cell outer membrane</location>
        <topology evidence="1">Lipid-anchor</topology>
    </subcellularLocation>
</comment>
<name>A0A0A2XVH4_9PAST</name>
<evidence type="ECO:0000256" key="5">
    <source>
        <dbReference type="ARBA" id="ARBA00023237"/>
    </source>
</evidence>
<keyword evidence="5" id="KW-0998">Cell outer membrane</keyword>
<evidence type="ECO:0000256" key="3">
    <source>
        <dbReference type="ARBA" id="ARBA00023136"/>
    </source>
</evidence>
<dbReference type="Pfam" id="PF13627">
    <property type="entry name" value="LptM_cons"/>
    <property type="match status" value="1"/>
</dbReference>
<dbReference type="RefSeq" id="WP_039080680.1">
    <property type="nucleotide sequence ID" value="NZ_JPXY01000006.1"/>
</dbReference>
<keyword evidence="6 7" id="KW-0449">Lipoprotein</keyword>
<dbReference type="GO" id="GO:0009279">
    <property type="term" value="C:cell outer membrane"/>
    <property type="evidence" value="ECO:0007669"/>
    <property type="project" value="UniProtKB-SubCell"/>
</dbReference>
<proteinExistence type="predicted"/>
<evidence type="ECO:0000256" key="2">
    <source>
        <dbReference type="ARBA" id="ARBA00022729"/>
    </source>
</evidence>